<protein>
    <submittedName>
        <fullName evidence="3">Crotonase</fullName>
    </submittedName>
</protein>
<gene>
    <name evidence="3" type="ORF">RSO01_54830</name>
</gene>
<dbReference type="Gene3D" id="1.10.12.10">
    <property type="entry name" value="Lyase 2-enoyl-coa Hydratase, Chain A, domain 2"/>
    <property type="match status" value="1"/>
</dbReference>
<comment type="caution">
    <text evidence="3">The sequence shown here is derived from an EMBL/GenBank/DDBJ whole genome shotgun (WGS) entry which is preliminary data.</text>
</comment>
<dbReference type="CDD" id="cd06558">
    <property type="entry name" value="crotonase-like"/>
    <property type="match status" value="1"/>
</dbReference>
<dbReference type="EMBL" id="BKAJ01000098">
    <property type="protein sequence ID" value="GEP58317.1"/>
    <property type="molecule type" value="Genomic_DNA"/>
</dbReference>
<dbReference type="InterPro" id="IPR001753">
    <property type="entry name" value="Enoyl-CoA_hydra/iso"/>
</dbReference>
<dbReference type="AlphaFoldDB" id="A0A512NH79"/>
<evidence type="ECO:0000313" key="3">
    <source>
        <dbReference type="EMBL" id="GEP58317.1"/>
    </source>
</evidence>
<dbReference type="InterPro" id="IPR014748">
    <property type="entry name" value="Enoyl-CoA_hydra_C"/>
</dbReference>
<proteinExistence type="inferred from homology"/>
<sequence length="244" mass="26632">MGLVKVESSEGITTITMTRADKRNALNQQLCDELLDAYTAFEAGPDQVAVLQADGPAFCVGADLKDPPAAMWKAVPHVSHKLSKPVIGVTQGWVIGGAICMVMTCDLMVSADTTKFMYPEAKVGVFGGLMPGIVSRMPHKVAMELLLLGEEISVKRAYDVGFVNKVVPLGEERKEGRRMAKIIADSAPLVIRTLRDFANQTLPRGPAENFVPERYKLERIAASEDRKEGAAAFREKRAARFKGR</sequence>
<dbReference type="Gene3D" id="3.90.226.10">
    <property type="entry name" value="2-enoyl-CoA Hydratase, Chain A, domain 1"/>
    <property type="match status" value="1"/>
</dbReference>
<accession>A0A512NH79</accession>
<comment type="similarity">
    <text evidence="1">Belongs to the enoyl-CoA hydratase/isomerase family.</text>
</comment>
<reference evidence="3 4" key="1">
    <citation type="submission" date="2019-07" db="EMBL/GenBank/DDBJ databases">
        <title>Whole genome shotgun sequence of Reyranella soli NBRC 108950.</title>
        <authorList>
            <person name="Hosoyama A."/>
            <person name="Uohara A."/>
            <person name="Ohji S."/>
            <person name="Ichikawa N."/>
        </authorList>
    </citation>
    <scope>NUCLEOTIDE SEQUENCE [LARGE SCALE GENOMIC DNA]</scope>
    <source>
        <strain evidence="3 4">NBRC 108950</strain>
    </source>
</reference>
<dbReference type="Pfam" id="PF00378">
    <property type="entry name" value="ECH_1"/>
    <property type="match status" value="1"/>
</dbReference>
<dbReference type="RefSeq" id="WP_147153436.1">
    <property type="nucleotide sequence ID" value="NZ_BKAJ01000098.1"/>
</dbReference>
<keyword evidence="4" id="KW-1185">Reference proteome</keyword>
<dbReference type="Proteomes" id="UP000321058">
    <property type="component" value="Unassembled WGS sequence"/>
</dbReference>
<organism evidence="3 4">
    <name type="scientific">Reyranella soli</name>
    <dbReference type="NCBI Taxonomy" id="1230389"/>
    <lineage>
        <taxon>Bacteria</taxon>
        <taxon>Pseudomonadati</taxon>
        <taxon>Pseudomonadota</taxon>
        <taxon>Alphaproteobacteria</taxon>
        <taxon>Hyphomicrobiales</taxon>
        <taxon>Reyranellaceae</taxon>
        <taxon>Reyranella</taxon>
    </lineage>
</organism>
<dbReference type="SUPFAM" id="SSF52096">
    <property type="entry name" value="ClpP/crotonase"/>
    <property type="match status" value="1"/>
</dbReference>
<keyword evidence="2" id="KW-0456">Lyase</keyword>
<dbReference type="PANTHER" id="PTHR11941">
    <property type="entry name" value="ENOYL-COA HYDRATASE-RELATED"/>
    <property type="match status" value="1"/>
</dbReference>
<evidence type="ECO:0000313" key="4">
    <source>
        <dbReference type="Proteomes" id="UP000321058"/>
    </source>
</evidence>
<dbReference type="PANTHER" id="PTHR11941:SF54">
    <property type="entry name" value="ENOYL-COA HYDRATASE, MITOCHONDRIAL"/>
    <property type="match status" value="1"/>
</dbReference>
<dbReference type="OrthoDB" id="7957667at2"/>
<evidence type="ECO:0000256" key="2">
    <source>
        <dbReference type="ARBA" id="ARBA00023239"/>
    </source>
</evidence>
<name>A0A512NH79_9HYPH</name>
<evidence type="ECO:0000256" key="1">
    <source>
        <dbReference type="ARBA" id="ARBA00005254"/>
    </source>
</evidence>
<dbReference type="GO" id="GO:0006635">
    <property type="term" value="P:fatty acid beta-oxidation"/>
    <property type="evidence" value="ECO:0007669"/>
    <property type="project" value="TreeGrafter"/>
</dbReference>
<dbReference type="GO" id="GO:0016829">
    <property type="term" value="F:lyase activity"/>
    <property type="evidence" value="ECO:0007669"/>
    <property type="project" value="UniProtKB-KW"/>
</dbReference>
<dbReference type="InterPro" id="IPR029045">
    <property type="entry name" value="ClpP/crotonase-like_dom_sf"/>
</dbReference>